<accession>A0AAW2ECB2</accession>
<keyword evidence="2" id="KW-1185">Reference proteome</keyword>
<dbReference type="AlphaFoldDB" id="A0AAW2ECB2"/>
<proteinExistence type="predicted"/>
<name>A0AAW2ECB2_9HYME</name>
<organism evidence="1 2">
    <name type="scientific">Cardiocondyla obscurior</name>
    <dbReference type="NCBI Taxonomy" id="286306"/>
    <lineage>
        <taxon>Eukaryota</taxon>
        <taxon>Metazoa</taxon>
        <taxon>Ecdysozoa</taxon>
        <taxon>Arthropoda</taxon>
        <taxon>Hexapoda</taxon>
        <taxon>Insecta</taxon>
        <taxon>Pterygota</taxon>
        <taxon>Neoptera</taxon>
        <taxon>Endopterygota</taxon>
        <taxon>Hymenoptera</taxon>
        <taxon>Apocrita</taxon>
        <taxon>Aculeata</taxon>
        <taxon>Formicoidea</taxon>
        <taxon>Formicidae</taxon>
        <taxon>Myrmicinae</taxon>
        <taxon>Cardiocondyla</taxon>
    </lineage>
</organism>
<comment type="caution">
    <text evidence="1">The sequence shown here is derived from an EMBL/GenBank/DDBJ whole genome shotgun (WGS) entry which is preliminary data.</text>
</comment>
<reference evidence="1 2" key="1">
    <citation type="submission" date="2023-03" db="EMBL/GenBank/DDBJ databases">
        <title>High recombination rates correlate with genetic variation in Cardiocondyla obscurior ants.</title>
        <authorList>
            <person name="Errbii M."/>
        </authorList>
    </citation>
    <scope>NUCLEOTIDE SEQUENCE [LARGE SCALE GENOMIC DNA]</scope>
    <source>
        <strain evidence="1">Alpha-2009</strain>
        <tissue evidence="1">Whole body</tissue>
    </source>
</reference>
<dbReference type="Proteomes" id="UP001430953">
    <property type="component" value="Unassembled WGS sequence"/>
</dbReference>
<evidence type="ECO:0000313" key="1">
    <source>
        <dbReference type="EMBL" id="KAL0099885.1"/>
    </source>
</evidence>
<protein>
    <submittedName>
        <fullName evidence="1">Uncharacterized protein</fullName>
    </submittedName>
</protein>
<sequence>MHEIHKFMRESSWTKVNIDTRRKRFAKAIAVGGRRTCERLSPTFGAADALRRVDARLEDARSNSLFVSLRDSNRVPRSRNKFPRRLSVAFA</sequence>
<evidence type="ECO:0000313" key="2">
    <source>
        <dbReference type="Proteomes" id="UP001430953"/>
    </source>
</evidence>
<gene>
    <name evidence="1" type="ORF">PUN28_019960</name>
</gene>
<dbReference type="EMBL" id="JADYXP020000027">
    <property type="protein sequence ID" value="KAL0099885.1"/>
    <property type="molecule type" value="Genomic_DNA"/>
</dbReference>